<organism evidence="3 4">
    <name type="scientific">Paenibacillus aestuarii</name>
    <dbReference type="NCBI Taxonomy" id="516965"/>
    <lineage>
        <taxon>Bacteria</taxon>
        <taxon>Bacillati</taxon>
        <taxon>Bacillota</taxon>
        <taxon>Bacilli</taxon>
        <taxon>Bacillales</taxon>
        <taxon>Paenibacillaceae</taxon>
        <taxon>Paenibacillus</taxon>
    </lineage>
</organism>
<dbReference type="InterPro" id="IPR041147">
    <property type="entry name" value="GH38_C"/>
</dbReference>
<dbReference type="Pfam" id="PF17677">
    <property type="entry name" value="Glyco_hydro38C2"/>
    <property type="match status" value="1"/>
</dbReference>
<comment type="caution">
    <text evidence="3">The sequence shown here is derived from an EMBL/GenBank/DDBJ whole genome shotgun (WGS) entry which is preliminary data.</text>
</comment>
<dbReference type="GO" id="GO:0016787">
    <property type="term" value="F:hydrolase activity"/>
    <property type="evidence" value="ECO:0007669"/>
    <property type="project" value="UniProtKB-KW"/>
</dbReference>
<dbReference type="PANTHER" id="PTHR46017:SF1">
    <property type="entry name" value="ALPHA-MANNOSIDASE 2C1"/>
    <property type="match status" value="1"/>
</dbReference>
<dbReference type="SUPFAM" id="SSF88713">
    <property type="entry name" value="Glycoside hydrolase/deacetylase"/>
    <property type="match status" value="1"/>
</dbReference>
<dbReference type="EMBL" id="JBHSMJ010000020">
    <property type="protein sequence ID" value="MFC5449535.1"/>
    <property type="molecule type" value="Genomic_DNA"/>
</dbReference>
<evidence type="ECO:0000313" key="4">
    <source>
        <dbReference type="Proteomes" id="UP001596044"/>
    </source>
</evidence>
<dbReference type="RefSeq" id="WP_270877618.1">
    <property type="nucleotide sequence ID" value="NZ_JAQFVF010000002.1"/>
</dbReference>
<dbReference type="InterPro" id="IPR011013">
    <property type="entry name" value="Gal_mutarotase_sf_dom"/>
</dbReference>
<evidence type="ECO:0000313" key="3">
    <source>
        <dbReference type="EMBL" id="MFC5449535.1"/>
    </source>
</evidence>
<dbReference type="Pfam" id="PF16477">
    <property type="entry name" value="DUF5054"/>
    <property type="match status" value="2"/>
</dbReference>
<accession>A0ABW0K830</accession>
<reference evidence="4" key="1">
    <citation type="journal article" date="2019" name="Int. J. Syst. Evol. Microbiol.">
        <title>The Global Catalogue of Microorganisms (GCM) 10K type strain sequencing project: providing services to taxonomists for standard genome sequencing and annotation.</title>
        <authorList>
            <consortium name="The Broad Institute Genomics Platform"/>
            <consortium name="The Broad Institute Genome Sequencing Center for Infectious Disease"/>
            <person name="Wu L."/>
            <person name="Ma J."/>
        </authorList>
    </citation>
    <scope>NUCLEOTIDE SEQUENCE [LARGE SCALE GENOMIC DNA]</scope>
    <source>
        <strain evidence="4">KACC 11904</strain>
    </source>
</reference>
<keyword evidence="4" id="KW-1185">Reference proteome</keyword>
<dbReference type="InterPro" id="IPR032482">
    <property type="entry name" value="DUF5054"/>
</dbReference>
<dbReference type="CDD" id="cd10791">
    <property type="entry name" value="GH38N_AMII_like_1"/>
    <property type="match status" value="1"/>
</dbReference>
<protein>
    <submittedName>
        <fullName evidence="3">Glycosyl hydrolase-related protein</fullName>
    </submittedName>
</protein>
<dbReference type="InterPro" id="IPR027291">
    <property type="entry name" value="Glyco_hydro_38_N_sf"/>
</dbReference>
<sequence>MTQTLEKIYVVFKTHFDIGFTGWVSDVVERYRTEMLQDVIDICDRTQDHAEHEKYVWTMSSWPLLQSLEGSSEADQLKAQELIQKRQLIWHKLPYTTHTEFCGLEEWIRGMYVSRALTEQYGYDPKDAKMTDVPGHTWSVPSLLKKAGVQILHMGCNPASTPPDVPPVFFWEGPDGERLLTLYAKGSYGTGILPPDDWEHPVWLAMIQTSDNHGPHDASIIEEMKASIAAKGLKAELHIGSLGDFAEDFLSRGPNLPVVRGDLADAWIHGVGTAPKQVSRVREMRGRLAAAESALSVDAILEGTEISREAKISIDKSYEHTLLFGEHTWGMDCKTFLFPREGYDKQSFLKEKRSERYQRMEHSWQEQIDYLNRAELELENAMAAIGGAVADEVAPGTTAMAEAAVAAVEADTSGAAVVERQSSGTRRVYNHLGWTRDAVIVIPSEDLPRHDEQWVDGVTGEPLELVPGETGARAMVKSLPALGFKTIVRVPKQAQAQVKPHADTVTGHMTEREVILENPHFVVKIDRSSGFVSSLWDKRLGKEWVDNSGAYGFGQYEYNIYSNQEITRYLKKYAYRFYDWGVHDFGKTGYPEQQQRLSYHTQLKDIRLVQEGSSVRVEVTAGSPAASVTEYGNAGAITWSLTMTDAPYLDMEWQLHSKEETPLAESGHILFPLKLDRPQYRINKLGSVIDPCTDLVPSSSTLLNCLEYFVDISNGSVGMAVIPLDTPLFFIGRNGMWDFEHAYKPEKPELNFNLFNNWWGTNFPQWTGGDLRYRFRLVPHQGEWQEAEVWRIAQETMNPAIAIQAAPAPLSEGAVDMLAHDLEGMAVISFKPAEDGEGYILRLREWTGEKRAVTVSFTDRVQAVKKTDLLERDVDGWDGQSLAFSQESGGKQVRFVSNGFEVHTLRVII</sequence>
<proteinExistence type="predicted"/>
<feature type="domain" description="Glycoside hydrolase family 38 N-terminal" evidence="1">
    <location>
        <begin position="7"/>
        <end position="189"/>
    </location>
</feature>
<feature type="domain" description="Glycosyl hydrolases family 38 C-terminal" evidence="2">
    <location>
        <begin position="827"/>
        <end position="905"/>
    </location>
</feature>
<evidence type="ECO:0000259" key="1">
    <source>
        <dbReference type="Pfam" id="PF01074"/>
    </source>
</evidence>
<dbReference type="Gene3D" id="3.20.110.10">
    <property type="entry name" value="Glycoside hydrolase 38, N terminal domain"/>
    <property type="match status" value="1"/>
</dbReference>
<dbReference type="InterPro" id="IPR011330">
    <property type="entry name" value="Glyco_hydro/deAcase_b/a-brl"/>
</dbReference>
<keyword evidence="3" id="KW-0378">Hydrolase</keyword>
<dbReference type="SUPFAM" id="SSF74650">
    <property type="entry name" value="Galactose mutarotase-like"/>
    <property type="match status" value="2"/>
</dbReference>
<gene>
    <name evidence="3" type="ORF">ACFPOG_14795</name>
</gene>
<dbReference type="InterPro" id="IPR000602">
    <property type="entry name" value="Glyco_hydro_38_N"/>
</dbReference>
<dbReference type="Gene3D" id="2.70.98.30">
    <property type="entry name" value="Golgi alpha-mannosidase II, domain 4"/>
    <property type="match status" value="1"/>
</dbReference>
<dbReference type="Pfam" id="PF01074">
    <property type="entry name" value="Glyco_hydro_38N"/>
    <property type="match status" value="1"/>
</dbReference>
<dbReference type="PANTHER" id="PTHR46017">
    <property type="entry name" value="ALPHA-MANNOSIDASE 2C1"/>
    <property type="match status" value="1"/>
</dbReference>
<evidence type="ECO:0000259" key="2">
    <source>
        <dbReference type="Pfam" id="PF17677"/>
    </source>
</evidence>
<dbReference type="Proteomes" id="UP001596044">
    <property type="component" value="Unassembled WGS sequence"/>
</dbReference>
<name>A0ABW0K830_9BACL</name>